<sequence length="1194" mass="134042">MSKSTSSSRRPFVEEVDEDSVASDTTQESEQEDRNYGVDEILAEDRDPEDAGGGMRYLLKWTGYPLMRSTWEPAAHIHTDLVVKQWEERKRWEGLGQLEAFDLEGWNARKTKLAEEKLERVRRRKAKRRRRGVAMSSDEEYQDEDAGGARSPNRKRFPRLDSDDEEVIDAGQSAKCQRRVKAAPIKRKGIAQKVSSVRKHVDTSFEDEEGAAVPNTQDSDPNSLFDEGSQPIYPDVEQPAQSRPDPNAKAAPQVKAPMSAPPTSAPRAAKSAILHAQQGSSADKAVGTARRTKDQNVFAHFPDTDKKRRQRTRVSGETRKDSADPKFTKLSIQNRYRNYGKNEPAPDINALSMIDPKTGKIEAPKVTSASATIPDAYGRRRSPPRTERQKSLTPPPPPPPPLAADHQLSGPDPTMAPSGRKRTKECWDWRYATCRATAETCNYAHYNIDRNDTLPKFVPKIPSIGMQTAGDAATTTGMQPPYYWTPPSGDWVPRKQTTCYYWLLKGCTKSEDECEFTHRFTGHFPNKALQDPDLMRKVTEMKNTTCRDWEMGIVCSLPEDQCKFAHCYIETGAGPPGTTEQRFAAPTTSWPGDSRPKKTCFFWKNTRCGKGEGCSYAHYGTRVVANPLPGYRVPDSEDASRLQYNPMSPLMESTLGTEPSMMIPFRAAAATTTPIIEAPFTTDSTTDRTVRFQLPQSEAPPAVIYNDLDSQITPATMEVRCGSAAAAGNVKVVTADLHVSGGSMFYRLFYPIRKGVYLMPDSMITAKDVQTYMAGLVQESAQWPAGSMVPAEASRMDADAIVECCKLHASGFVAMQDKYTLLLYQGYDDEWRFLERPDVLLVPNAPLRFLFMPPLKGNGSKRAVTTPSHLQRAPVTVTVAKDILGIDARKLLVEKDGKPADTSVFLAWPQEHDAELEILVKSFQELNCKVYHSGTPGAWQNFRRRYYKSCLILVHPDTPLWEIPRLHSILLNGGVRVFSIGLQRTASQSLYGCERLFPIGKVTFITDDIFVNHPEQASQIIQLFLDNNKAKPPGGEIDKIAARPGVKDWLRQLATERTRDGNDKRWLRLYYDICQLCPPQDEDPYDLPNPSPTSHLVSLPPRELPSFVGLWERDPEAATDAMVEWFAGWSVLNASKYRKFLVCHEPEKGTMVTDENRQVRYHVAPDSRGWAKRWQHIDVQRPEQFGKKAMGNGK</sequence>
<dbReference type="GO" id="GO:0005634">
    <property type="term" value="C:nucleus"/>
    <property type="evidence" value="ECO:0007669"/>
    <property type="project" value="UniProtKB-SubCell"/>
</dbReference>
<feature type="region of interest" description="Disordered" evidence="5">
    <location>
        <begin position="361"/>
        <end position="420"/>
    </location>
</feature>
<feature type="domain" description="Chromo" evidence="6">
    <location>
        <begin position="36"/>
        <end position="90"/>
    </location>
</feature>
<dbReference type="Pfam" id="PF00385">
    <property type="entry name" value="Chromo"/>
    <property type="match status" value="1"/>
</dbReference>
<keyword evidence="3" id="KW-0539">Nucleus</keyword>
<dbReference type="SMART" id="SM00356">
    <property type="entry name" value="ZnF_C3H1"/>
    <property type="match status" value="4"/>
</dbReference>
<dbReference type="AlphaFoldDB" id="A0AAN6FEK7"/>
<accession>A0AAN6FEK7</accession>
<dbReference type="PROSITE" id="PS00598">
    <property type="entry name" value="CHROMO_1"/>
    <property type="match status" value="1"/>
</dbReference>
<feature type="compositionally biased region" description="Basic and acidic residues" evidence="5">
    <location>
        <begin position="314"/>
        <end position="324"/>
    </location>
</feature>
<feature type="compositionally biased region" description="Acidic residues" evidence="5">
    <location>
        <begin position="137"/>
        <end position="146"/>
    </location>
</feature>
<evidence type="ECO:0000256" key="3">
    <source>
        <dbReference type="ARBA" id="ARBA00023242"/>
    </source>
</evidence>
<keyword evidence="4" id="KW-0479">Metal-binding</keyword>
<evidence type="ECO:0000259" key="7">
    <source>
        <dbReference type="PROSITE" id="PS50103"/>
    </source>
</evidence>
<evidence type="ECO:0000256" key="4">
    <source>
        <dbReference type="PROSITE-ProRule" id="PRU00723"/>
    </source>
</evidence>
<dbReference type="Proteomes" id="UP001168146">
    <property type="component" value="Unassembled WGS sequence"/>
</dbReference>
<organism evidence="8 9">
    <name type="scientific">Friedmanniomyces endolithicus</name>
    <dbReference type="NCBI Taxonomy" id="329885"/>
    <lineage>
        <taxon>Eukaryota</taxon>
        <taxon>Fungi</taxon>
        <taxon>Dikarya</taxon>
        <taxon>Ascomycota</taxon>
        <taxon>Pezizomycotina</taxon>
        <taxon>Dothideomycetes</taxon>
        <taxon>Dothideomycetidae</taxon>
        <taxon>Mycosphaerellales</taxon>
        <taxon>Teratosphaeriaceae</taxon>
        <taxon>Friedmanniomyces</taxon>
    </lineage>
</organism>
<feature type="region of interest" description="Disordered" evidence="5">
    <location>
        <begin position="124"/>
        <end position="324"/>
    </location>
</feature>
<evidence type="ECO:0000256" key="1">
    <source>
        <dbReference type="ARBA" id="ARBA00004123"/>
    </source>
</evidence>
<comment type="subcellular location">
    <subcellularLocation>
        <location evidence="1">Nucleus</location>
    </subcellularLocation>
</comment>
<feature type="domain" description="C3H1-type" evidence="7">
    <location>
        <begin position="594"/>
        <end position="621"/>
    </location>
</feature>
<feature type="zinc finger region" description="C3H1-type" evidence="4">
    <location>
        <begin position="493"/>
        <end position="521"/>
    </location>
</feature>
<feature type="zinc finger region" description="C3H1-type" evidence="4">
    <location>
        <begin position="540"/>
        <end position="569"/>
    </location>
</feature>
<name>A0AAN6FEK7_9PEZI</name>
<feature type="domain" description="C3H1-type" evidence="7">
    <location>
        <begin position="540"/>
        <end position="569"/>
    </location>
</feature>
<dbReference type="PROSITE" id="PS50013">
    <property type="entry name" value="CHROMO_2"/>
    <property type="match status" value="1"/>
</dbReference>
<dbReference type="EMBL" id="JASUXU010000059">
    <property type="protein sequence ID" value="KAK0313390.1"/>
    <property type="molecule type" value="Genomic_DNA"/>
</dbReference>
<evidence type="ECO:0000256" key="5">
    <source>
        <dbReference type="SAM" id="MobiDB-lite"/>
    </source>
</evidence>
<evidence type="ECO:0000256" key="2">
    <source>
        <dbReference type="ARBA" id="ARBA00011353"/>
    </source>
</evidence>
<dbReference type="GO" id="GO:0008270">
    <property type="term" value="F:zinc ion binding"/>
    <property type="evidence" value="ECO:0007669"/>
    <property type="project" value="UniProtKB-KW"/>
</dbReference>
<feature type="domain" description="C3H1-type" evidence="7">
    <location>
        <begin position="493"/>
        <end position="521"/>
    </location>
</feature>
<feature type="zinc finger region" description="C3H1-type" evidence="4">
    <location>
        <begin position="420"/>
        <end position="448"/>
    </location>
</feature>
<comment type="caution">
    <text evidence="8">The sequence shown here is derived from an EMBL/GenBank/DDBJ whole genome shotgun (WGS) entry which is preliminary data.</text>
</comment>
<feature type="zinc finger region" description="C3H1-type" evidence="4">
    <location>
        <begin position="594"/>
        <end position="621"/>
    </location>
</feature>
<feature type="compositionally biased region" description="Pro residues" evidence="5">
    <location>
        <begin position="393"/>
        <end position="402"/>
    </location>
</feature>
<dbReference type="CDD" id="cd18966">
    <property type="entry name" value="chromodomain"/>
    <property type="match status" value="1"/>
</dbReference>
<dbReference type="InterPro" id="IPR023779">
    <property type="entry name" value="Chromodomain_CS"/>
</dbReference>
<evidence type="ECO:0000313" key="8">
    <source>
        <dbReference type="EMBL" id="KAK0313390.1"/>
    </source>
</evidence>
<comment type="subunit">
    <text evidence="2">Component of the NuA4 histone acetyltransferase complex.</text>
</comment>
<dbReference type="Gene3D" id="2.40.50.40">
    <property type="match status" value="1"/>
</dbReference>
<gene>
    <name evidence="8" type="ORF">LTR82_013421</name>
</gene>
<dbReference type="GO" id="GO:0006338">
    <property type="term" value="P:chromatin remodeling"/>
    <property type="evidence" value="ECO:0007669"/>
    <property type="project" value="UniProtKB-ARBA"/>
</dbReference>
<proteinExistence type="predicted"/>
<feature type="compositionally biased region" description="Acidic residues" evidence="5">
    <location>
        <begin position="14"/>
        <end position="31"/>
    </location>
</feature>
<dbReference type="Gene3D" id="3.30.1370.210">
    <property type="match status" value="2"/>
</dbReference>
<keyword evidence="4" id="KW-0862">Zinc</keyword>
<dbReference type="SUPFAM" id="SSF54160">
    <property type="entry name" value="Chromo domain-like"/>
    <property type="match status" value="1"/>
</dbReference>
<evidence type="ECO:0000313" key="9">
    <source>
        <dbReference type="Proteomes" id="UP001168146"/>
    </source>
</evidence>
<dbReference type="PROSITE" id="PS50103">
    <property type="entry name" value="ZF_C3H1"/>
    <property type="match status" value="4"/>
</dbReference>
<reference evidence="8" key="1">
    <citation type="submission" date="2021-12" db="EMBL/GenBank/DDBJ databases">
        <title>Black yeast isolated from Biological Soil Crust.</title>
        <authorList>
            <person name="Kurbessoian T."/>
        </authorList>
    </citation>
    <scope>NUCLEOTIDE SEQUENCE</scope>
    <source>
        <strain evidence="8">CCFEE 5208</strain>
    </source>
</reference>
<dbReference type="InterPro" id="IPR023780">
    <property type="entry name" value="Chromo_domain"/>
</dbReference>
<evidence type="ECO:0000259" key="6">
    <source>
        <dbReference type="PROSITE" id="PS50013"/>
    </source>
</evidence>
<dbReference type="InterPro" id="IPR016197">
    <property type="entry name" value="Chromo-like_dom_sf"/>
</dbReference>
<feature type="region of interest" description="Disordered" evidence="5">
    <location>
        <begin position="1"/>
        <end position="54"/>
    </location>
</feature>
<protein>
    <recommendedName>
        <fullName evidence="10">Chromo domain-containing protein</fullName>
    </recommendedName>
</protein>
<dbReference type="InterPro" id="IPR000571">
    <property type="entry name" value="Znf_CCCH"/>
</dbReference>
<keyword evidence="4" id="KW-0863">Zinc-finger</keyword>
<feature type="compositionally biased region" description="Basic residues" evidence="5">
    <location>
        <begin position="176"/>
        <end position="190"/>
    </location>
</feature>
<feature type="domain" description="C3H1-type" evidence="7">
    <location>
        <begin position="420"/>
        <end position="448"/>
    </location>
</feature>
<dbReference type="InterPro" id="IPR000953">
    <property type="entry name" value="Chromo/chromo_shadow_dom"/>
</dbReference>
<evidence type="ECO:0008006" key="10">
    <source>
        <dbReference type="Google" id="ProtNLM"/>
    </source>
</evidence>
<dbReference type="SMART" id="SM00298">
    <property type="entry name" value="CHROMO"/>
    <property type="match status" value="1"/>
</dbReference>